<sequence>MALFMLNHHVLAEVAYDSGARTYAVDFPDRQPWLPSGFSFQVCTAYTQVVSCEDSADTTIPADEKIRQMLNEQIEIWHRDWQCTGETWE</sequence>
<name>A0A7J5TLV5_BIFBI</name>
<dbReference type="GeneID" id="29695165"/>
<gene>
    <name evidence="1" type="ORF">GBA83_09310</name>
</gene>
<dbReference type="AlphaFoldDB" id="A0A7J5TLV5"/>
<accession>A0A7J5TLV5</accession>
<protein>
    <submittedName>
        <fullName evidence="1">Uncharacterized protein</fullName>
    </submittedName>
</protein>
<proteinExistence type="predicted"/>
<dbReference type="Proteomes" id="UP000451386">
    <property type="component" value="Unassembled WGS sequence"/>
</dbReference>
<evidence type="ECO:0000313" key="2">
    <source>
        <dbReference type="Proteomes" id="UP000451386"/>
    </source>
</evidence>
<comment type="caution">
    <text evidence="1">The sequence shown here is derived from an EMBL/GenBank/DDBJ whole genome shotgun (WGS) entry which is preliminary data.</text>
</comment>
<dbReference type="RefSeq" id="WP_004219059.1">
    <property type="nucleotide sequence ID" value="NZ_WDOP01000012.1"/>
</dbReference>
<reference evidence="1 2" key="1">
    <citation type="journal article" date="2019" name="Nat. Med.">
        <title>A library of human gut bacterial isolates paired with longitudinal multiomics data enables mechanistic microbiome research.</title>
        <authorList>
            <person name="Poyet M."/>
            <person name="Groussin M."/>
            <person name="Gibbons S.M."/>
            <person name="Avila-Pacheco J."/>
            <person name="Jiang X."/>
            <person name="Kearney S.M."/>
            <person name="Perrotta A.R."/>
            <person name="Berdy B."/>
            <person name="Zhao S."/>
            <person name="Lieberman T.D."/>
            <person name="Swanson P.K."/>
            <person name="Smith M."/>
            <person name="Roesemann S."/>
            <person name="Alexander J.E."/>
            <person name="Rich S.A."/>
            <person name="Livny J."/>
            <person name="Vlamakis H."/>
            <person name="Clish C."/>
            <person name="Bullock K."/>
            <person name="Deik A."/>
            <person name="Scott J."/>
            <person name="Pierce K.A."/>
            <person name="Xavier R.J."/>
            <person name="Alm E.J."/>
        </authorList>
    </citation>
    <scope>NUCLEOTIDE SEQUENCE [LARGE SCALE GENOMIC DNA]</scope>
    <source>
        <strain evidence="1 2">BIOML-A13</strain>
    </source>
</reference>
<evidence type="ECO:0000313" key="1">
    <source>
        <dbReference type="EMBL" id="KAB7486089.1"/>
    </source>
</evidence>
<organism evidence="1 2">
    <name type="scientific">Bifidobacterium bifidum</name>
    <dbReference type="NCBI Taxonomy" id="1681"/>
    <lineage>
        <taxon>Bacteria</taxon>
        <taxon>Bacillati</taxon>
        <taxon>Actinomycetota</taxon>
        <taxon>Actinomycetes</taxon>
        <taxon>Bifidobacteriales</taxon>
        <taxon>Bifidobacteriaceae</taxon>
        <taxon>Bifidobacterium</taxon>
    </lineage>
</organism>
<dbReference type="EMBL" id="WDOP01000012">
    <property type="protein sequence ID" value="KAB7486089.1"/>
    <property type="molecule type" value="Genomic_DNA"/>
</dbReference>